<sequence length="64" mass="7121">MRINEVDETTPVVYLDMDGVLADFFSEWAKLAGIKSGNYKDIPPANVDPTLNKMIGTDFFAKLP</sequence>
<gene>
    <name evidence="1" type="ORF">METZ01_LOCUS394630</name>
</gene>
<organism evidence="1">
    <name type="scientific">marine metagenome</name>
    <dbReference type="NCBI Taxonomy" id="408172"/>
    <lineage>
        <taxon>unclassified sequences</taxon>
        <taxon>metagenomes</taxon>
        <taxon>ecological metagenomes</taxon>
    </lineage>
</organism>
<accession>A0A382V5D2</accession>
<feature type="non-terminal residue" evidence="1">
    <location>
        <position position="64"/>
    </location>
</feature>
<proteinExistence type="predicted"/>
<dbReference type="AlphaFoldDB" id="A0A382V5D2"/>
<protein>
    <submittedName>
        <fullName evidence="1">Uncharacterized protein</fullName>
    </submittedName>
</protein>
<reference evidence="1" key="1">
    <citation type="submission" date="2018-05" db="EMBL/GenBank/DDBJ databases">
        <authorList>
            <person name="Lanie J.A."/>
            <person name="Ng W.-L."/>
            <person name="Kazmierczak K.M."/>
            <person name="Andrzejewski T.M."/>
            <person name="Davidsen T.M."/>
            <person name="Wayne K.J."/>
            <person name="Tettelin H."/>
            <person name="Glass J.I."/>
            <person name="Rusch D."/>
            <person name="Podicherti R."/>
            <person name="Tsui H.-C.T."/>
            <person name="Winkler M.E."/>
        </authorList>
    </citation>
    <scope>NUCLEOTIDE SEQUENCE</scope>
</reference>
<name>A0A382V5D2_9ZZZZ</name>
<dbReference type="EMBL" id="UINC01149354">
    <property type="protein sequence ID" value="SVD41776.1"/>
    <property type="molecule type" value="Genomic_DNA"/>
</dbReference>
<evidence type="ECO:0000313" key="1">
    <source>
        <dbReference type="EMBL" id="SVD41776.1"/>
    </source>
</evidence>